<proteinExistence type="inferred from homology"/>
<dbReference type="GO" id="GO:0004252">
    <property type="term" value="F:serine-type endopeptidase activity"/>
    <property type="evidence" value="ECO:0007669"/>
    <property type="project" value="InterPro"/>
</dbReference>
<dbReference type="AlphaFoldDB" id="A0A7E4V5M0"/>
<dbReference type="PROSITE" id="PS00134">
    <property type="entry name" value="TRYPSIN_HIS"/>
    <property type="match status" value="1"/>
</dbReference>
<dbReference type="InterPro" id="IPR043504">
    <property type="entry name" value="Peptidase_S1_PA_chymotrypsin"/>
</dbReference>
<dbReference type="SMART" id="SM00020">
    <property type="entry name" value="Tryp_SPc"/>
    <property type="match status" value="1"/>
</dbReference>
<keyword evidence="3" id="KW-0732">Signal</keyword>
<reference evidence="5" key="1">
    <citation type="journal article" date="2013" name="Genetics">
        <title>The draft genome and transcriptome of Panagrellus redivivus are shaped by the harsh demands of a free-living lifestyle.</title>
        <authorList>
            <person name="Srinivasan J."/>
            <person name="Dillman A.R."/>
            <person name="Macchietto M.G."/>
            <person name="Heikkinen L."/>
            <person name="Lakso M."/>
            <person name="Fracchia K.M."/>
            <person name="Antoshechkin I."/>
            <person name="Mortazavi A."/>
            <person name="Wong G."/>
            <person name="Sternberg P.W."/>
        </authorList>
    </citation>
    <scope>NUCLEOTIDE SEQUENCE [LARGE SCALE GENOMIC DNA]</scope>
    <source>
        <strain evidence="5">MT8872</strain>
    </source>
</reference>
<accession>A0A7E4V5M0</accession>
<reference evidence="6" key="2">
    <citation type="submission" date="2020-10" db="UniProtKB">
        <authorList>
            <consortium name="WormBaseParasite"/>
        </authorList>
    </citation>
    <scope>IDENTIFICATION</scope>
</reference>
<dbReference type="Pfam" id="PF00089">
    <property type="entry name" value="Trypsin"/>
    <property type="match status" value="1"/>
</dbReference>
<evidence type="ECO:0000256" key="2">
    <source>
        <dbReference type="ARBA" id="ARBA00024195"/>
    </source>
</evidence>
<protein>
    <submittedName>
        <fullName evidence="6">Peptidase S1 domain-containing protein</fullName>
    </submittedName>
</protein>
<dbReference type="Proteomes" id="UP000492821">
    <property type="component" value="Unassembled WGS sequence"/>
</dbReference>
<organism evidence="5 6">
    <name type="scientific">Panagrellus redivivus</name>
    <name type="common">Microworm</name>
    <dbReference type="NCBI Taxonomy" id="6233"/>
    <lineage>
        <taxon>Eukaryota</taxon>
        <taxon>Metazoa</taxon>
        <taxon>Ecdysozoa</taxon>
        <taxon>Nematoda</taxon>
        <taxon>Chromadorea</taxon>
        <taxon>Rhabditida</taxon>
        <taxon>Tylenchina</taxon>
        <taxon>Panagrolaimomorpha</taxon>
        <taxon>Panagrolaimoidea</taxon>
        <taxon>Panagrolaimidae</taxon>
        <taxon>Panagrellus</taxon>
    </lineage>
</organism>
<dbReference type="WBParaSite" id="Pan_g16407.t1">
    <property type="protein sequence ID" value="Pan_g16407.t1"/>
    <property type="gene ID" value="Pan_g16407"/>
</dbReference>
<dbReference type="InterPro" id="IPR009003">
    <property type="entry name" value="Peptidase_S1_PA"/>
</dbReference>
<evidence type="ECO:0000313" key="6">
    <source>
        <dbReference type="WBParaSite" id="Pan_g16407.t1"/>
    </source>
</evidence>
<evidence type="ECO:0000256" key="3">
    <source>
        <dbReference type="SAM" id="SignalP"/>
    </source>
</evidence>
<dbReference type="SUPFAM" id="SSF50494">
    <property type="entry name" value="Trypsin-like serine proteases"/>
    <property type="match status" value="1"/>
</dbReference>
<feature type="chain" id="PRO_5028924232" evidence="3">
    <location>
        <begin position="22"/>
        <end position="310"/>
    </location>
</feature>
<sequence length="310" mass="34535">MKAPTGLCAALLTVFIVCVNSDIGPDDLVVTPAECKLAEGREIHGRCIVDPRNVPETKPGPKAQQAHPKDAVILPRAVYNETGDNGFRPLTAAENYYVQSICGIGEEPRTRIQNGRIAKRKQFPWAMNTPGCSAVLISPRHVLTAAHCVRGEDTSVGPCPAVFEKDYINHTVVYGGICHYNHQDCPFFFFDMKSATIARVIYSSENHEHCDEDSDVALILLNEDIELDDSVKPICISKLHPSNLIELKDLGFGWIQHLVRSSVLRYMTTRIIKIPSYREVVTKGVDIGDGFPQARRVNLLNWNIVIDRLF</sequence>
<dbReference type="PANTHER" id="PTHR24256">
    <property type="entry name" value="TRYPTASE-RELATED"/>
    <property type="match status" value="1"/>
</dbReference>
<feature type="domain" description="Peptidase S1" evidence="4">
    <location>
        <begin position="111"/>
        <end position="281"/>
    </location>
</feature>
<evidence type="ECO:0000313" key="5">
    <source>
        <dbReference type="Proteomes" id="UP000492821"/>
    </source>
</evidence>
<dbReference type="InterPro" id="IPR001254">
    <property type="entry name" value="Trypsin_dom"/>
</dbReference>
<evidence type="ECO:0000256" key="1">
    <source>
        <dbReference type="ARBA" id="ARBA00023157"/>
    </source>
</evidence>
<keyword evidence="1" id="KW-1015">Disulfide bond</keyword>
<keyword evidence="5" id="KW-1185">Reference proteome</keyword>
<evidence type="ECO:0000259" key="4">
    <source>
        <dbReference type="SMART" id="SM00020"/>
    </source>
</evidence>
<comment type="similarity">
    <text evidence="2">Belongs to the peptidase S1 family. CLIP subfamily.</text>
</comment>
<dbReference type="InterPro" id="IPR051487">
    <property type="entry name" value="Ser/Thr_Proteases_Immune/Dev"/>
</dbReference>
<dbReference type="Gene3D" id="2.40.10.10">
    <property type="entry name" value="Trypsin-like serine proteases"/>
    <property type="match status" value="1"/>
</dbReference>
<feature type="signal peptide" evidence="3">
    <location>
        <begin position="1"/>
        <end position="21"/>
    </location>
</feature>
<name>A0A7E4V5M0_PANRE</name>
<dbReference type="GO" id="GO:0006508">
    <property type="term" value="P:proteolysis"/>
    <property type="evidence" value="ECO:0007669"/>
    <property type="project" value="InterPro"/>
</dbReference>
<dbReference type="InterPro" id="IPR018114">
    <property type="entry name" value="TRYPSIN_HIS"/>
</dbReference>